<sequence>MSKNQQENLVLSDREIEACFDLGVNPADLLTQPLRGSELKIHPTSYQSPLSSRNMQNLQQSWKLMSPQWTSRVAKESFESPLNQNTRSVKSVRRATFITNVDPPPPNPNKTKAKCLNFIPGKGGCPMKYFNSLDVAKSKEFNEKFEKDQEKRMKILKNYFKNERPERVISKHYQKPILPQKLGRLKSKSKKSIDPDIIRTQLEILQEDKADKLMDTIRAKTKACKKRLKEKELLRAQKIRSHSEKYFKSRQKAIMMIKDQERVDVKLMDIETRLFDAVNQRDRYFQDKAIRTAQTSRKYEAQCQKNKTKAILEDTEKRKKTLIDKELKSTKFLKNQRKKLASIKAEIKSRNIKNEEKVQGNLKTQEILHSDFLESTIQKHINKEKYLTTLSARRAVSPDAKLARQRENFNQVEKTRKSFAILTLLRRKMKNKANEAKKSNNMMMYKRDLQKSQILRENGI</sequence>
<dbReference type="EMBL" id="CAMPGE010003598">
    <property type="protein sequence ID" value="CAI2362437.1"/>
    <property type="molecule type" value="Genomic_DNA"/>
</dbReference>
<comment type="caution">
    <text evidence="1">The sequence shown here is derived from an EMBL/GenBank/DDBJ whole genome shotgun (WGS) entry which is preliminary data.</text>
</comment>
<gene>
    <name evidence="1" type="ORF">ECRASSUSDP1_LOCUS3760</name>
</gene>
<accession>A0AAD1U877</accession>
<evidence type="ECO:0000313" key="2">
    <source>
        <dbReference type="Proteomes" id="UP001295684"/>
    </source>
</evidence>
<dbReference type="AlphaFoldDB" id="A0AAD1U877"/>
<keyword evidence="2" id="KW-1185">Reference proteome</keyword>
<evidence type="ECO:0000313" key="1">
    <source>
        <dbReference type="EMBL" id="CAI2362437.1"/>
    </source>
</evidence>
<proteinExistence type="predicted"/>
<dbReference type="Proteomes" id="UP001295684">
    <property type="component" value="Unassembled WGS sequence"/>
</dbReference>
<protein>
    <submittedName>
        <fullName evidence="1">Uncharacterized protein</fullName>
    </submittedName>
</protein>
<reference evidence="1" key="1">
    <citation type="submission" date="2023-07" db="EMBL/GenBank/DDBJ databases">
        <authorList>
            <consortium name="AG Swart"/>
            <person name="Singh M."/>
            <person name="Singh A."/>
            <person name="Seah K."/>
            <person name="Emmerich C."/>
        </authorList>
    </citation>
    <scope>NUCLEOTIDE SEQUENCE</scope>
    <source>
        <strain evidence="1">DP1</strain>
    </source>
</reference>
<organism evidence="1 2">
    <name type="scientific">Euplotes crassus</name>
    <dbReference type="NCBI Taxonomy" id="5936"/>
    <lineage>
        <taxon>Eukaryota</taxon>
        <taxon>Sar</taxon>
        <taxon>Alveolata</taxon>
        <taxon>Ciliophora</taxon>
        <taxon>Intramacronucleata</taxon>
        <taxon>Spirotrichea</taxon>
        <taxon>Hypotrichia</taxon>
        <taxon>Euplotida</taxon>
        <taxon>Euplotidae</taxon>
        <taxon>Moneuplotes</taxon>
    </lineage>
</organism>
<name>A0AAD1U877_EUPCR</name>